<dbReference type="HOGENOM" id="CLU_027634_2_2_0"/>
<evidence type="ECO:0000256" key="11">
    <source>
        <dbReference type="ARBA" id="ARBA00023277"/>
    </source>
</evidence>
<dbReference type="GO" id="GO:0004747">
    <property type="term" value="F:ribokinase activity"/>
    <property type="evidence" value="ECO:0007669"/>
    <property type="project" value="UniProtKB-UniRule"/>
</dbReference>
<evidence type="ECO:0000313" key="15">
    <source>
        <dbReference type="Proteomes" id="UP000002072"/>
    </source>
</evidence>
<dbReference type="InterPro" id="IPR002173">
    <property type="entry name" value="Carboh/pur_kinase_PfkB_CS"/>
</dbReference>
<feature type="binding site" evidence="12">
    <location>
        <position position="184"/>
    </location>
    <ligand>
        <name>ATP</name>
        <dbReference type="ChEBI" id="CHEBI:30616"/>
    </ligand>
</feature>
<feature type="binding site" evidence="12">
    <location>
        <position position="252"/>
    </location>
    <ligand>
        <name>substrate</name>
    </ligand>
</feature>
<evidence type="ECO:0000259" key="13">
    <source>
        <dbReference type="Pfam" id="PF00294"/>
    </source>
</evidence>
<dbReference type="GO" id="GO:0019303">
    <property type="term" value="P:D-ribose catabolic process"/>
    <property type="evidence" value="ECO:0007669"/>
    <property type="project" value="UniProtKB-UniRule"/>
</dbReference>
<comment type="cofactor">
    <cofactor evidence="12">
        <name>Mg(2+)</name>
        <dbReference type="ChEBI" id="CHEBI:18420"/>
    </cofactor>
    <text evidence="12">Requires a divalent cation, most likely magnesium in vivo, as an electrophilic catalyst to aid phosphoryl group transfer. It is the chelate of the metal and the nucleotide that is the actual substrate.</text>
</comment>
<dbReference type="eggNOG" id="COG0524">
    <property type="taxonomic scope" value="Bacteria"/>
</dbReference>
<comment type="subcellular location">
    <subcellularLocation>
        <location evidence="12">Cytoplasm</location>
    </subcellularLocation>
</comment>
<feature type="active site" description="Proton acceptor" evidence="12">
    <location>
        <position position="252"/>
    </location>
</feature>
<dbReference type="Pfam" id="PF00294">
    <property type="entry name" value="PfkB"/>
    <property type="match status" value="1"/>
</dbReference>
<dbReference type="STRING" id="519441.Smon_0671"/>
<dbReference type="InterPro" id="IPR011877">
    <property type="entry name" value="Ribokinase"/>
</dbReference>
<accession>D1AXW8</accession>
<feature type="binding site" evidence="12">
    <location>
        <begin position="251"/>
        <end position="252"/>
    </location>
    <ligand>
        <name>ATP</name>
        <dbReference type="ChEBI" id="CHEBI:30616"/>
    </ligand>
</feature>
<evidence type="ECO:0000256" key="4">
    <source>
        <dbReference type="ARBA" id="ARBA00022679"/>
    </source>
</evidence>
<dbReference type="GO" id="GO:0046872">
    <property type="term" value="F:metal ion binding"/>
    <property type="evidence" value="ECO:0007669"/>
    <property type="project" value="UniProtKB-KW"/>
</dbReference>
<dbReference type="PANTHER" id="PTHR10584">
    <property type="entry name" value="SUGAR KINASE"/>
    <property type="match status" value="1"/>
</dbReference>
<dbReference type="OrthoDB" id="9775849at2"/>
<gene>
    <name evidence="12" type="primary">rbsK</name>
    <name evidence="14" type="ordered locus">Smon_0671</name>
</gene>
<dbReference type="PANTHER" id="PTHR10584:SF166">
    <property type="entry name" value="RIBOKINASE"/>
    <property type="match status" value="1"/>
</dbReference>
<evidence type="ECO:0000313" key="14">
    <source>
        <dbReference type="EMBL" id="ACZ01144.1"/>
    </source>
</evidence>
<dbReference type="GO" id="GO:0005524">
    <property type="term" value="F:ATP binding"/>
    <property type="evidence" value="ECO:0007669"/>
    <property type="project" value="UniProtKB-UniRule"/>
</dbReference>
<dbReference type="GO" id="GO:0005737">
    <property type="term" value="C:cytoplasm"/>
    <property type="evidence" value="ECO:0007669"/>
    <property type="project" value="UniProtKB-SubCell"/>
</dbReference>
<comment type="similarity">
    <text evidence="1">Belongs to the carbohydrate kinase pfkB family.</text>
</comment>
<dbReference type="InterPro" id="IPR002139">
    <property type="entry name" value="Ribo/fructo_kinase"/>
</dbReference>
<dbReference type="Proteomes" id="UP000002072">
    <property type="component" value="Chromosome"/>
</dbReference>
<feature type="binding site" evidence="12">
    <location>
        <position position="140"/>
    </location>
    <ligand>
        <name>substrate</name>
    </ligand>
</feature>
<keyword evidence="8 12" id="KW-0067">ATP-binding</keyword>
<evidence type="ECO:0000256" key="3">
    <source>
        <dbReference type="ARBA" id="ARBA00016943"/>
    </source>
</evidence>
<dbReference type="RefSeq" id="WP_012858695.1">
    <property type="nucleotide sequence ID" value="NC_013515.1"/>
</dbReference>
<feature type="binding site" evidence="12">
    <location>
        <begin position="220"/>
        <end position="225"/>
    </location>
    <ligand>
        <name>ATP</name>
        <dbReference type="ChEBI" id="CHEBI:30616"/>
    </ligand>
</feature>
<keyword evidence="4 12" id="KW-0808">Transferase</keyword>
<dbReference type="GeneID" id="29674184"/>
<keyword evidence="7 12" id="KW-0418">Kinase</keyword>
<name>D1AXW8_STRM9</name>
<keyword evidence="5 12" id="KW-0479">Metal-binding</keyword>
<comment type="function">
    <text evidence="12">Catalyzes the phosphorylation of ribose at O-5 in a reaction requiring ATP and magnesium. The resulting D-ribose-5-phosphate can then be used either for sythesis of nucleotides, histidine, and tryptophan, or as a component of the pentose phosphate pathway.</text>
</comment>
<comment type="similarity">
    <text evidence="12">Belongs to the carbohydrate kinase PfkB family. Ribokinase subfamily.</text>
</comment>
<evidence type="ECO:0000256" key="10">
    <source>
        <dbReference type="ARBA" id="ARBA00022958"/>
    </source>
</evidence>
<dbReference type="HAMAP" id="MF_01987">
    <property type="entry name" value="Ribokinase"/>
    <property type="match status" value="1"/>
</dbReference>
<dbReference type="Gene3D" id="3.40.1190.20">
    <property type="match status" value="1"/>
</dbReference>
<proteinExistence type="inferred from homology"/>
<evidence type="ECO:0000256" key="5">
    <source>
        <dbReference type="ARBA" id="ARBA00022723"/>
    </source>
</evidence>
<keyword evidence="12" id="KW-0963">Cytoplasm</keyword>
<dbReference type="UniPathway" id="UPA00916">
    <property type="reaction ID" value="UER00889"/>
</dbReference>
<evidence type="ECO:0000256" key="12">
    <source>
        <dbReference type="HAMAP-Rule" id="MF_01987"/>
    </source>
</evidence>
<dbReference type="PRINTS" id="PR00990">
    <property type="entry name" value="RIBOKINASE"/>
</dbReference>
<keyword evidence="11 12" id="KW-0119">Carbohydrate metabolism</keyword>
<dbReference type="KEGG" id="smf:Smon_0671"/>
<comment type="caution">
    <text evidence="12">Lacks conserved residue(s) required for the propagation of feature annotation.</text>
</comment>
<dbReference type="CDD" id="cd01174">
    <property type="entry name" value="ribokinase"/>
    <property type="match status" value="1"/>
</dbReference>
<dbReference type="EMBL" id="CP001779">
    <property type="protein sequence ID" value="ACZ01144.1"/>
    <property type="molecule type" value="Genomic_DNA"/>
</dbReference>
<feature type="binding site" evidence="12">
    <location>
        <position position="246"/>
    </location>
    <ligand>
        <name>K(+)</name>
        <dbReference type="ChEBI" id="CHEBI:29103"/>
    </ligand>
</feature>
<comment type="subunit">
    <text evidence="12">Homodimer.</text>
</comment>
<evidence type="ECO:0000256" key="2">
    <source>
        <dbReference type="ARBA" id="ARBA00012035"/>
    </source>
</evidence>
<feature type="binding site" evidence="12">
    <location>
        <begin position="12"/>
        <end position="14"/>
    </location>
    <ligand>
        <name>substrate</name>
    </ligand>
</feature>
<dbReference type="SUPFAM" id="SSF53613">
    <property type="entry name" value="Ribokinase-like"/>
    <property type="match status" value="1"/>
</dbReference>
<dbReference type="EC" id="2.7.1.15" evidence="2 12"/>
<dbReference type="AlphaFoldDB" id="D1AXW8"/>
<keyword evidence="9 12" id="KW-0460">Magnesium</keyword>
<keyword evidence="6 12" id="KW-0547">Nucleotide-binding</keyword>
<keyword evidence="10 12" id="KW-0630">Potassium</keyword>
<evidence type="ECO:0000256" key="7">
    <source>
        <dbReference type="ARBA" id="ARBA00022777"/>
    </source>
</evidence>
<keyword evidence="15" id="KW-1185">Reference proteome</keyword>
<protein>
    <recommendedName>
        <fullName evidence="3 12">Ribokinase</fullName>
        <shortName evidence="12">RK</shortName>
        <ecNumber evidence="2 12">2.7.1.15</ecNumber>
    </recommendedName>
</protein>
<comment type="activity regulation">
    <text evidence="12">Activated by a monovalent cation that binds near, but not in, the active site. The most likely occupant of the site in vivo is potassium. Ion binding induces a conformational change that may alter substrate affinity.</text>
</comment>
<feature type="binding site" evidence="12">
    <location>
        <position position="276"/>
    </location>
    <ligand>
        <name>ATP</name>
        <dbReference type="ChEBI" id="CHEBI:30616"/>
    </ligand>
</feature>
<feature type="binding site" evidence="12">
    <location>
        <position position="282"/>
    </location>
    <ligand>
        <name>K(+)</name>
        <dbReference type="ChEBI" id="CHEBI:29103"/>
    </ligand>
</feature>
<feature type="binding site" evidence="12">
    <location>
        <begin position="40"/>
        <end position="44"/>
    </location>
    <ligand>
        <name>substrate</name>
    </ligand>
</feature>
<reference evidence="14 15" key="1">
    <citation type="journal article" date="2009" name="Stand. Genomic Sci.">
        <title>Complete genome sequence of Streptobacillus moniliformis type strain (9901T).</title>
        <authorList>
            <person name="Nolan M."/>
            <person name="Gronow S."/>
            <person name="Lapidus A."/>
            <person name="Ivanova N."/>
            <person name="Copeland A."/>
            <person name="Lucas S."/>
            <person name="Del Rio T.G."/>
            <person name="Chen F."/>
            <person name="Tice H."/>
            <person name="Pitluck S."/>
            <person name="Cheng J.F."/>
            <person name="Sims D."/>
            <person name="Meincke L."/>
            <person name="Bruce D."/>
            <person name="Goodwin L."/>
            <person name="Brettin T."/>
            <person name="Han C."/>
            <person name="Detter J.C."/>
            <person name="Ovchinikova G."/>
            <person name="Pati A."/>
            <person name="Mavromatis K."/>
            <person name="Mikhailova N."/>
            <person name="Chen A."/>
            <person name="Palaniappan K."/>
            <person name="Land M."/>
            <person name="Hauser L."/>
            <person name="Chang Y.J."/>
            <person name="Jeffries C.D."/>
            <person name="Rohde M."/>
            <person name="Sproer C."/>
            <person name="Goker M."/>
            <person name="Bristow J."/>
            <person name="Eisen J.A."/>
            <person name="Markowitz V."/>
            <person name="Hugenholtz P."/>
            <person name="Kyrpides N.C."/>
            <person name="Klenk H.P."/>
            <person name="Chain P."/>
        </authorList>
    </citation>
    <scope>NUCLEOTIDE SEQUENCE [LARGE SCALE GENOMIC DNA]</scope>
    <source>
        <strain evidence="15">ATCC 14647 / DSM 12112 / NCTC 10651 / 9901</strain>
    </source>
</reference>
<evidence type="ECO:0000256" key="8">
    <source>
        <dbReference type="ARBA" id="ARBA00022840"/>
    </source>
</evidence>
<feature type="binding site" evidence="12">
    <location>
        <position position="248"/>
    </location>
    <ligand>
        <name>K(+)</name>
        <dbReference type="ChEBI" id="CHEBI:29103"/>
    </ligand>
</feature>
<sequence length="307" mass="33886">MNSKLYVLGSINVDLSIECDRFPKIGETIKGKGFEKNLGGKGSNQAIASSILGLDTYLIGAVGSRDNNDWIYDELCNYGVNTSLVSKIEDEETGLAFIIRAKGDNSIILHSGANLKIKKENLINGLDKAKKGDYFLAQFEVDQDLVYFGIETASKKGMTVIINPSPAMKIDNKMYSLIDYLIVNQTEAEILSNIYPETLEDCKRIFEILNKYELKNLVVTLGNKGSVLIDENNSVFSKGIKIKPIDSTGAGDAFTGMFIRSLSMDISIKEKLYYSNISGALTCLQKGARIGVKNLNEIINFKEDINE</sequence>
<dbReference type="PROSITE" id="PS00583">
    <property type="entry name" value="PFKB_KINASES_1"/>
    <property type="match status" value="1"/>
</dbReference>
<comment type="catalytic activity">
    <reaction evidence="12">
        <text>D-ribose + ATP = D-ribose 5-phosphate + ADP + H(+)</text>
        <dbReference type="Rhea" id="RHEA:13697"/>
        <dbReference type="ChEBI" id="CHEBI:15378"/>
        <dbReference type="ChEBI" id="CHEBI:30616"/>
        <dbReference type="ChEBI" id="CHEBI:47013"/>
        <dbReference type="ChEBI" id="CHEBI:78346"/>
        <dbReference type="ChEBI" id="CHEBI:456216"/>
        <dbReference type="EC" id="2.7.1.15"/>
    </reaction>
</comment>
<feature type="domain" description="Carbohydrate kinase PfkB" evidence="13">
    <location>
        <begin position="4"/>
        <end position="291"/>
    </location>
</feature>
<evidence type="ECO:0000256" key="6">
    <source>
        <dbReference type="ARBA" id="ARBA00022741"/>
    </source>
</evidence>
<evidence type="ECO:0000256" key="1">
    <source>
        <dbReference type="ARBA" id="ARBA00005380"/>
    </source>
</evidence>
<dbReference type="InterPro" id="IPR011611">
    <property type="entry name" value="PfkB_dom"/>
</dbReference>
<feature type="binding site" evidence="12">
    <location>
        <position position="285"/>
    </location>
    <ligand>
        <name>K(+)</name>
        <dbReference type="ChEBI" id="CHEBI:29103"/>
    </ligand>
</feature>
<dbReference type="InterPro" id="IPR029056">
    <property type="entry name" value="Ribokinase-like"/>
</dbReference>
<comment type="pathway">
    <text evidence="12">Carbohydrate metabolism; D-ribose degradation; D-ribose 5-phosphate from beta-D-ribopyranose: step 2/2.</text>
</comment>
<evidence type="ECO:0000256" key="9">
    <source>
        <dbReference type="ARBA" id="ARBA00022842"/>
    </source>
</evidence>
<feature type="binding site" evidence="12">
    <location>
        <position position="287"/>
    </location>
    <ligand>
        <name>K(+)</name>
        <dbReference type="ChEBI" id="CHEBI:29103"/>
    </ligand>
</feature>
<organism evidence="14 15">
    <name type="scientific">Streptobacillus moniliformis (strain ATCC 14647 / DSM 12112 / NCTC 10651 / 9901)</name>
    <dbReference type="NCBI Taxonomy" id="519441"/>
    <lineage>
        <taxon>Bacteria</taxon>
        <taxon>Fusobacteriati</taxon>
        <taxon>Fusobacteriota</taxon>
        <taxon>Fusobacteriia</taxon>
        <taxon>Fusobacteriales</taxon>
        <taxon>Leptotrichiaceae</taxon>
        <taxon>Streptobacillus</taxon>
    </lineage>
</organism>